<dbReference type="SUPFAM" id="SSF53335">
    <property type="entry name" value="S-adenosyl-L-methionine-dependent methyltransferases"/>
    <property type="match status" value="1"/>
</dbReference>
<evidence type="ECO:0000313" key="2">
    <source>
        <dbReference type="EMBL" id="AMY07394.1"/>
    </source>
</evidence>
<name>A0A143PI05_LUTPR</name>
<dbReference type="InterPro" id="IPR013216">
    <property type="entry name" value="Methyltransf_11"/>
</dbReference>
<organism evidence="2 3">
    <name type="scientific">Luteitalea pratensis</name>
    <dbReference type="NCBI Taxonomy" id="1855912"/>
    <lineage>
        <taxon>Bacteria</taxon>
        <taxon>Pseudomonadati</taxon>
        <taxon>Acidobacteriota</taxon>
        <taxon>Vicinamibacteria</taxon>
        <taxon>Vicinamibacterales</taxon>
        <taxon>Vicinamibacteraceae</taxon>
        <taxon>Luteitalea</taxon>
    </lineage>
</organism>
<dbReference type="GO" id="GO:0032259">
    <property type="term" value="P:methylation"/>
    <property type="evidence" value="ECO:0007669"/>
    <property type="project" value="UniProtKB-KW"/>
</dbReference>
<protein>
    <submittedName>
        <fullName evidence="2">3-demethylubiquinone-9 3-methyltransferase</fullName>
        <ecNumber evidence="2">2.1.1.64</ecNumber>
    </submittedName>
</protein>
<evidence type="ECO:0000259" key="1">
    <source>
        <dbReference type="Pfam" id="PF08241"/>
    </source>
</evidence>
<accession>A0A143PI05</accession>
<dbReference type="EC" id="2.1.1.64" evidence="2"/>
<reference evidence="3" key="2">
    <citation type="submission" date="2016-04" db="EMBL/GenBank/DDBJ databases">
        <title>First Complete Genome Sequence of a Subdivision 6 Acidobacterium.</title>
        <authorList>
            <person name="Huang S."/>
            <person name="Vieira S."/>
            <person name="Bunk B."/>
            <person name="Riedel T."/>
            <person name="Sproeer C."/>
            <person name="Overmann J."/>
        </authorList>
    </citation>
    <scope>NUCLEOTIDE SEQUENCE [LARGE SCALE GENOMIC DNA]</scope>
    <source>
        <strain evidence="3">DSM 100886 HEG_-6_39</strain>
    </source>
</reference>
<keyword evidence="3" id="KW-1185">Reference proteome</keyword>
<keyword evidence="2" id="KW-0830">Ubiquinone</keyword>
<keyword evidence="2" id="KW-0808">Transferase</keyword>
<dbReference type="Pfam" id="PF08241">
    <property type="entry name" value="Methyltransf_11"/>
    <property type="match status" value="1"/>
</dbReference>
<evidence type="ECO:0000313" key="3">
    <source>
        <dbReference type="Proteomes" id="UP000076079"/>
    </source>
</evidence>
<dbReference type="Proteomes" id="UP000076079">
    <property type="component" value="Chromosome"/>
</dbReference>
<dbReference type="GO" id="GO:0061542">
    <property type="term" value="F:3-demethylubiquinol 3-O-methyltransferase activity"/>
    <property type="evidence" value="ECO:0007669"/>
    <property type="project" value="UniProtKB-EC"/>
</dbReference>
<gene>
    <name evidence="2" type="primary">ubiG_1</name>
    <name evidence="2" type="ORF">LuPra_00566</name>
</gene>
<feature type="domain" description="Methyltransferase type 11" evidence="1">
    <location>
        <begin position="43"/>
        <end position="138"/>
    </location>
</feature>
<dbReference type="KEGG" id="abac:LuPra_00566"/>
<dbReference type="Gene3D" id="3.40.50.150">
    <property type="entry name" value="Vaccinia Virus protein VP39"/>
    <property type="match status" value="1"/>
</dbReference>
<keyword evidence="2" id="KW-0489">Methyltransferase</keyword>
<reference evidence="2 3" key="1">
    <citation type="journal article" date="2016" name="Genome Announc.">
        <title>First Complete Genome Sequence of a Subdivision 6 Acidobacterium Strain.</title>
        <authorList>
            <person name="Huang S."/>
            <person name="Vieira S."/>
            <person name="Bunk B."/>
            <person name="Riedel T."/>
            <person name="Sproer C."/>
            <person name="Overmann J."/>
        </authorList>
    </citation>
    <scope>NUCLEOTIDE SEQUENCE [LARGE SCALE GENOMIC DNA]</scope>
    <source>
        <strain evidence="3">DSM 100886 HEG_-6_39</strain>
    </source>
</reference>
<sequence length="276" mass="29373">MSRDIDALTSYTLKHLRDRWWTARWTHWVGSHLRCDPGERLVHVGCGNGEIDVALALATPGLSVVSLDVQRHRARHTRELAGEVNVSLHAVAGDLCALPLAPGTADAVLCVGVLQHLADPLAATHALADLVRPGGRILVVEPDHEARYWFSGADAGERAFAAARDTLGGWQRESAPDAPARLGVHVVSWLRDAGLEPLSVEAVPVSESRLGAPPPGVWEARERLLIAAADAPGRAAAGAALLEAVAAYRDEADLQGPAFVEVQHALLIATLAQRPQ</sequence>
<dbReference type="OrthoDB" id="114146at2"/>
<dbReference type="RefSeq" id="WP_110174498.1">
    <property type="nucleotide sequence ID" value="NZ_CP015136.1"/>
</dbReference>
<dbReference type="AlphaFoldDB" id="A0A143PI05"/>
<dbReference type="CDD" id="cd02440">
    <property type="entry name" value="AdoMet_MTases"/>
    <property type="match status" value="1"/>
</dbReference>
<dbReference type="EMBL" id="CP015136">
    <property type="protein sequence ID" value="AMY07394.1"/>
    <property type="molecule type" value="Genomic_DNA"/>
</dbReference>
<dbReference type="STRING" id="1855912.LuPra_00566"/>
<dbReference type="PANTHER" id="PTHR43591">
    <property type="entry name" value="METHYLTRANSFERASE"/>
    <property type="match status" value="1"/>
</dbReference>
<proteinExistence type="predicted"/>
<dbReference type="InterPro" id="IPR029063">
    <property type="entry name" value="SAM-dependent_MTases_sf"/>
</dbReference>